<organism evidence="2 3">
    <name type="scientific">Podospora aff. communis PSN243</name>
    <dbReference type="NCBI Taxonomy" id="3040156"/>
    <lineage>
        <taxon>Eukaryota</taxon>
        <taxon>Fungi</taxon>
        <taxon>Dikarya</taxon>
        <taxon>Ascomycota</taxon>
        <taxon>Pezizomycotina</taxon>
        <taxon>Sordariomycetes</taxon>
        <taxon>Sordariomycetidae</taxon>
        <taxon>Sordariales</taxon>
        <taxon>Podosporaceae</taxon>
        <taxon>Podospora</taxon>
    </lineage>
</organism>
<comment type="caution">
    <text evidence="2">The sequence shown here is derived from an EMBL/GenBank/DDBJ whole genome shotgun (WGS) entry which is preliminary data.</text>
</comment>
<dbReference type="EMBL" id="MU865957">
    <property type="protein sequence ID" value="KAK4446447.1"/>
    <property type="molecule type" value="Genomic_DNA"/>
</dbReference>
<accession>A0AAV9GE43</accession>
<name>A0AAV9GE43_9PEZI</name>
<reference evidence="2" key="2">
    <citation type="submission" date="2023-05" db="EMBL/GenBank/DDBJ databases">
        <authorList>
            <consortium name="Lawrence Berkeley National Laboratory"/>
            <person name="Steindorff A."/>
            <person name="Hensen N."/>
            <person name="Bonometti L."/>
            <person name="Westerberg I."/>
            <person name="Brannstrom I.O."/>
            <person name="Guillou S."/>
            <person name="Cros-Aarteil S."/>
            <person name="Calhoun S."/>
            <person name="Haridas S."/>
            <person name="Kuo A."/>
            <person name="Mondo S."/>
            <person name="Pangilinan J."/>
            <person name="Riley R."/>
            <person name="Labutti K."/>
            <person name="Andreopoulos B."/>
            <person name="Lipzen A."/>
            <person name="Chen C."/>
            <person name="Yanf M."/>
            <person name="Daum C."/>
            <person name="Ng V."/>
            <person name="Clum A."/>
            <person name="Ohm R."/>
            <person name="Martin F."/>
            <person name="Silar P."/>
            <person name="Natvig D."/>
            <person name="Lalanne C."/>
            <person name="Gautier V."/>
            <person name="Ament-Velasquez S.L."/>
            <person name="Kruys A."/>
            <person name="Hutchinson M.I."/>
            <person name="Powell A.J."/>
            <person name="Barry K."/>
            <person name="Miller A.N."/>
            <person name="Grigoriev I.V."/>
            <person name="Debuchy R."/>
            <person name="Gladieux P."/>
            <person name="Thoren M.H."/>
            <person name="Johannesson H."/>
        </authorList>
    </citation>
    <scope>NUCLEOTIDE SEQUENCE</scope>
    <source>
        <strain evidence="2">PSN243</strain>
    </source>
</reference>
<protein>
    <submittedName>
        <fullName evidence="2">Uncharacterized protein</fullName>
    </submittedName>
</protein>
<evidence type="ECO:0000313" key="2">
    <source>
        <dbReference type="EMBL" id="KAK4446447.1"/>
    </source>
</evidence>
<evidence type="ECO:0000313" key="3">
    <source>
        <dbReference type="Proteomes" id="UP001321760"/>
    </source>
</evidence>
<proteinExistence type="predicted"/>
<keyword evidence="3" id="KW-1185">Reference proteome</keyword>
<evidence type="ECO:0000256" key="1">
    <source>
        <dbReference type="SAM" id="MobiDB-lite"/>
    </source>
</evidence>
<dbReference type="Proteomes" id="UP001321760">
    <property type="component" value="Unassembled WGS sequence"/>
</dbReference>
<feature type="region of interest" description="Disordered" evidence="1">
    <location>
        <begin position="1"/>
        <end position="22"/>
    </location>
</feature>
<dbReference type="AlphaFoldDB" id="A0AAV9GE43"/>
<gene>
    <name evidence="2" type="ORF">QBC34DRAFT_150439</name>
</gene>
<reference evidence="2" key="1">
    <citation type="journal article" date="2023" name="Mol. Phylogenet. Evol.">
        <title>Genome-scale phylogeny and comparative genomics of the fungal order Sordariales.</title>
        <authorList>
            <person name="Hensen N."/>
            <person name="Bonometti L."/>
            <person name="Westerberg I."/>
            <person name="Brannstrom I.O."/>
            <person name="Guillou S."/>
            <person name="Cros-Aarteil S."/>
            <person name="Calhoun S."/>
            <person name="Haridas S."/>
            <person name="Kuo A."/>
            <person name="Mondo S."/>
            <person name="Pangilinan J."/>
            <person name="Riley R."/>
            <person name="LaButti K."/>
            <person name="Andreopoulos B."/>
            <person name="Lipzen A."/>
            <person name="Chen C."/>
            <person name="Yan M."/>
            <person name="Daum C."/>
            <person name="Ng V."/>
            <person name="Clum A."/>
            <person name="Steindorff A."/>
            <person name="Ohm R.A."/>
            <person name="Martin F."/>
            <person name="Silar P."/>
            <person name="Natvig D.O."/>
            <person name="Lalanne C."/>
            <person name="Gautier V."/>
            <person name="Ament-Velasquez S.L."/>
            <person name="Kruys A."/>
            <person name="Hutchinson M.I."/>
            <person name="Powell A.J."/>
            <person name="Barry K."/>
            <person name="Miller A.N."/>
            <person name="Grigoriev I.V."/>
            <person name="Debuchy R."/>
            <person name="Gladieux P."/>
            <person name="Hiltunen Thoren M."/>
            <person name="Johannesson H."/>
        </authorList>
    </citation>
    <scope>NUCLEOTIDE SEQUENCE</scope>
    <source>
        <strain evidence="2">PSN243</strain>
    </source>
</reference>
<sequence>MADPTSAPISAEDAALQKEQEAWRQRQHKYLEELKKQYPELNVEPDPNFLSGTREEQMERMAKHVEEVARVMGEPNANAPIPGNEEPWWKTFINFEADLKETVDEKTRKELDKVTQRMYSEGLTPEAITKAREEGEKLLSEYPSIVEKVKAFLFNDESLKKMREFLHTNAAEGKPGLFPYPLGNKGEVKEEELVESLD</sequence>